<gene>
    <name evidence="2" type="ORF">NQ314_005160</name>
</gene>
<reference evidence="2" key="1">
    <citation type="journal article" date="2023" name="Insect Mol. Biol.">
        <title>Genome sequencing provides insights into the evolution of gene families encoding plant cell wall-degrading enzymes in longhorned beetles.</title>
        <authorList>
            <person name="Shin N.R."/>
            <person name="Okamura Y."/>
            <person name="Kirsch R."/>
            <person name="Pauchet Y."/>
        </authorList>
    </citation>
    <scope>NUCLEOTIDE SEQUENCE</scope>
    <source>
        <strain evidence="2">RBIC_L_NR</strain>
    </source>
</reference>
<keyword evidence="3" id="KW-1185">Reference proteome</keyword>
<dbReference type="EMBL" id="JANEYF010001448">
    <property type="protein sequence ID" value="KAJ8964077.1"/>
    <property type="molecule type" value="Genomic_DNA"/>
</dbReference>
<name>A0AAV8ZHT2_9CUCU</name>
<dbReference type="AlphaFoldDB" id="A0AAV8ZHT2"/>
<evidence type="ECO:0000313" key="3">
    <source>
        <dbReference type="Proteomes" id="UP001162156"/>
    </source>
</evidence>
<evidence type="ECO:0000313" key="2">
    <source>
        <dbReference type="EMBL" id="KAJ8964077.1"/>
    </source>
</evidence>
<protein>
    <recommendedName>
        <fullName evidence="1">MULE transposase domain-containing protein</fullName>
    </recommendedName>
</protein>
<evidence type="ECO:0000259" key="1">
    <source>
        <dbReference type="Pfam" id="PF10551"/>
    </source>
</evidence>
<dbReference type="Pfam" id="PF10551">
    <property type="entry name" value="MULE"/>
    <property type="match status" value="1"/>
</dbReference>
<organism evidence="2 3">
    <name type="scientific">Rhamnusium bicolor</name>
    <dbReference type="NCBI Taxonomy" id="1586634"/>
    <lineage>
        <taxon>Eukaryota</taxon>
        <taxon>Metazoa</taxon>
        <taxon>Ecdysozoa</taxon>
        <taxon>Arthropoda</taxon>
        <taxon>Hexapoda</taxon>
        <taxon>Insecta</taxon>
        <taxon>Pterygota</taxon>
        <taxon>Neoptera</taxon>
        <taxon>Endopterygota</taxon>
        <taxon>Coleoptera</taxon>
        <taxon>Polyphaga</taxon>
        <taxon>Cucujiformia</taxon>
        <taxon>Chrysomeloidea</taxon>
        <taxon>Cerambycidae</taxon>
        <taxon>Lepturinae</taxon>
        <taxon>Rhagiini</taxon>
        <taxon>Rhamnusium</taxon>
    </lineage>
</organism>
<feature type="domain" description="MULE transposase" evidence="1">
    <location>
        <begin position="106"/>
        <end position="195"/>
    </location>
</feature>
<sequence length="219" mass="25673">MLILKILNSTRESISSDLKRIDLLTNKDIRNIKMAYKINLQDGCRHSDDATSVDIWVKECEKSDCNPILFYKPQGQKLTNFEDNDFCLIIMNSVQRKILMDFGKKIITIDGTHALNAYNFELTTLLTLDENREGFTVAFMFSNRKDTTIYITFFTQIKNIVGQIHRDIFMSDITETYINAWNFIMGPVKKKIAMFMACRQSMAIKYYEDIEWRKKILNL</sequence>
<comment type="caution">
    <text evidence="2">The sequence shown here is derived from an EMBL/GenBank/DDBJ whole genome shotgun (WGS) entry which is preliminary data.</text>
</comment>
<proteinExistence type="predicted"/>
<dbReference type="InterPro" id="IPR018289">
    <property type="entry name" value="MULE_transposase_dom"/>
</dbReference>
<accession>A0AAV8ZHT2</accession>
<dbReference type="Proteomes" id="UP001162156">
    <property type="component" value="Unassembled WGS sequence"/>
</dbReference>